<feature type="compositionally biased region" description="Low complexity" evidence="1">
    <location>
        <begin position="189"/>
        <end position="206"/>
    </location>
</feature>
<sequence length="295" mass="31556">MKIKNKGKVHPSPSSSSSSSSNDREVVLSVLKLLPAAILALASVLSLEDREVLAYLITKSLKTPSSSSSSSSSSSESKKKSSKKALNSTNNGGGGGSAHSHRPPMFDCDCFDCYTSYWVRWDSSPNRELIHQVIEAFEDHLTNGEKSSSKKINGRGKRKDKLGRSREAHNVVLAPADGPAQPDSPLPESSTTTTTAAATDTASSETTSFGCETAVVSVPEVEKITDGLERNEVEENDVVEATKEEELLSEAADDDVAVVLRTMAASDHKGLARKVLPDVLGLLNSRLWSLWSPNA</sequence>
<proteinExistence type="predicted"/>
<dbReference type="EMBL" id="BTGU01000030">
    <property type="protein sequence ID" value="GMN49279.1"/>
    <property type="molecule type" value="Genomic_DNA"/>
</dbReference>
<reference evidence="2" key="1">
    <citation type="submission" date="2023-07" db="EMBL/GenBank/DDBJ databases">
        <title>draft genome sequence of fig (Ficus carica).</title>
        <authorList>
            <person name="Takahashi T."/>
            <person name="Nishimura K."/>
        </authorList>
    </citation>
    <scope>NUCLEOTIDE SEQUENCE</scope>
</reference>
<evidence type="ECO:0000313" key="3">
    <source>
        <dbReference type="Proteomes" id="UP001187192"/>
    </source>
</evidence>
<feature type="compositionally biased region" description="Basic residues" evidence="1">
    <location>
        <begin position="152"/>
        <end position="161"/>
    </location>
</feature>
<evidence type="ECO:0000313" key="2">
    <source>
        <dbReference type="EMBL" id="GMN49279.1"/>
    </source>
</evidence>
<evidence type="ECO:0000256" key="1">
    <source>
        <dbReference type="SAM" id="MobiDB-lite"/>
    </source>
</evidence>
<feature type="compositionally biased region" description="Low complexity" evidence="1">
    <location>
        <begin position="62"/>
        <end position="75"/>
    </location>
</feature>
<feature type="region of interest" description="Disordered" evidence="1">
    <location>
        <begin position="62"/>
        <end position="101"/>
    </location>
</feature>
<dbReference type="Proteomes" id="UP001187192">
    <property type="component" value="Unassembled WGS sequence"/>
</dbReference>
<dbReference type="PANTHER" id="PTHR31903:SF4">
    <property type="entry name" value="OS11G0490300 PROTEIN"/>
    <property type="match status" value="1"/>
</dbReference>
<gene>
    <name evidence="2" type="ORF">TIFTF001_018450</name>
</gene>
<feature type="region of interest" description="Disordered" evidence="1">
    <location>
        <begin position="1"/>
        <end position="23"/>
    </location>
</feature>
<accession>A0AA88AB34</accession>
<comment type="caution">
    <text evidence="2">The sequence shown here is derived from an EMBL/GenBank/DDBJ whole genome shotgun (WGS) entry which is preliminary data.</text>
</comment>
<protein>
    <submittedName>
        <fullName evidence="2">Uncharacterized protein</fullName>
    </submittedName>
</protein>
<dbReference type="PANTHER" id="PTHR31903">
    <property type="entry name" value="F12F1.11-RELATED"/>
    <property type="match status" value="1"/>
</dbReference>
<organism evidence="2 3">
    <name type="scientific">Ficus carica</name>
    <name type="common">Common fig</name>
    <dbReference type="NCBI Taxonomy" id="3494"/>
    <lineage>
        <taxon>Eukaryota</taxon>
        <taxon>Viridiplantae</taxon>
        <taxon>Streptophyta</taxon>
        <taxon>Embryophyta</taxon>
        <taxon>Tracheophyta</taxon>
        <taxon>Spermatophyta</taxon>
        <taxon>Magnoliopsida</taxon>
        <taxon>eudicotyledons</taxon>
        <taxon>Gunneridae</taxon>
        <taxon>Pentapetalae</taxon>
        <taxon>rosids</taxon>
        <taxon>fabids</taxon>
        <taxon>Rosales</taxon>
        <taxon>Moraceae</taxon>
        <taxon>Ficeae</taxon>
        <taxon>Ficus</taxon>
    </lineage>
</organism>
<feature type="region of interest" description="Disordered" evidence="1">
    <location>
        <begin position="142"/>
        <end position="206"/>
    </location>
</feature>
<dbReference type="AlphaFoldDB" id="A0AA88AB34"/>
<name>A0AA88AB34_FICCA</name>
<feature type="compositionally biased region" description="Low complexity" evidence="1">
    <location>
        <begin position="11"/>
        <end position="21"/>
    </location>
</feature>
<keyword evidence="3" id="KW-1185">Reference proteome</keyword>